<dbReference type="InterPro" id="IPR035924">
    <property type="entry name" value="FlaG-like_sf"/>
</dbReference>
<dbReference type="Gene3D" id="3.30.160.170">
    <property type="entry name" value="FlaG-like"/>
    <property type="match status" value="1"/>
</dbReference>
<feature type="region of interest" description="Disordered" evidence="1">
    <location>
        <begin position="1"/>
        <end position="67"/>
    </location>
</feature>
<gene>
    <name evidence="2" type="ordered locus">Thivi_0773</name>
</gene>
<keyword evidence="2" id="KW-0282">Flagellum</keyword>
<dbReference type="STRING" id="765911.Thivi_0773"/>
<dbReference type="PANTHER" id="PTHR37166:SF1">
    <property type="entry name" value="PROTEIN FLAG"/>
    <property type="match status" value="1"/>
</dbReference>
<dbReference type="KEGG" id="tvi:Thivi_0773"/>
<protein>
    <submittedName>
        <fullName evidence="2">Flagellar protein FlaG</fullName>
    </submittedName>
</protein>
<accession>I3Y756</accession>
<name>I3Y756_THIV6</name>
<dbReference type="InterPro" id="IPR005186">
    <property type="entry name" value="FlaG"/>
</dbReference>
<organism evidence="2 3">
    <name type="scientific">Thiocystis violascens (strain ATCC 17096 / DSM 198 / 6111)</name>
    <name type="common">Chromatium violascens</name>
    <dbReference type="NCBI Taxonomy" id="765911"/>
    <lineage>
        <taxon>Bacteria</taxon>
        <taxon>Pseudomonadati</taxon>
        <taxon>Pseudomonadota</taxon>
        <taxon>Gammaproteobacteria</taxon>
        <taxon>Chromatiales</taxon>
        <taxon>Chromatiaceae</taxon>
        <taxon>Thiocystis</taxon>
    </lineage>
</organism>
<sequence>MIETIPSLVGATAKTVPSAAQLEAKRTDGQSVASPPPVSSNAPEQPALMRNPAREETIGRGQAQPDTNELKQAVESINGFLQNQKRALEFSVDDETGHVVITVMDVDRKEVIRQIPSELALKLMAQVREGGGMRGIGLSEKA</sequence>
<proteinExistence type="predicted"/>
<dbReference type="eggNOG" id="COG1334">
    <property type="taxonomic scope" value="Bacteria"/>
</dbReference>
<keyword evidence="2" id="KW-0966">Cell projection</keyword>
<keyword evidence="3" id="KW-1185">Reference proteome</keyword>
<dbReference type="SUPFAM" id="SSF160214">
    <property type="entry name" value="FlaG-like"/>
    <property type="match status" value="1"/>
</dbReference>
<dbReference type="EMBL" id="CP003154">
    <property type="protein sequence ID" value="AFL72824.1"/>
    <property type="molecule type" value="Genomic_DNA"/>
</dbReference>
<keyword evidence="2" id="KW-0969">Cilium</keyword>
<dbReference type="HOGENOM" id="CLU_120910_4_3_6"/>
<dbReference type="Pfam" id="PF03646">
    <property type="entry name" value="FlaG"/>
    <property type="match status" value="1"/>
</dbReference>
<dbReference type="AlphaFoldDB" id="I3Y756"/>
<evidence type="ECO:0000256" key="1">
    <source>
        <dbReference type="SAM" id="MobiDB-lite"/>
    </source>
</evidence>
<evidence type="ECO:0000313" key="2">
    <source>
        <dbReference type="EMBL" id="AFL72824.1"/>
    </source>
</evidence>
<dbReference type="PANTHER" id="PTHR37166">
    <property type="entry name" value="PROTEIN FLAG"/>
    <property type="match status" value="1"/>
</dbReference>
<reference evidence="2 3" key="1">
    <citation type="submission" date="2012-06" db="EMBL/GenBank/DDBJ databases">
        <title>Complete sequence of Thiocystis violascens DSM 198.</title>
        <authorList>
            <consortium name="US DOE Joint Genome Institute"/>
            <person name="Lucas S."/>
            <person name="Han J."/>
            <person name="Lapidus A."/>
            <person name="Cheng J.-F."/>
            <person name="Goodwin L."/>
            <person name="Pitluck S."/>
            <person name="Peters L."/>
            <person name="Ovchinnikova G."/>
            <person name="Teshima H."/>
            <person name="Detter J.C."/>
            <person name="Han C."/>
            <person name="Tapia R."/>
            <person name="Land M."/>
            <person name="Hauser L."/>
            <person name="Kyrpides N."/>
            <person name="Ivanova N."/>
            <person name="Pagani I."/>
            <person name="Vogl K."/>
            <person name="Liu Z."/>
            <person name="Frigaard N.-U."/>
            <person name="Bryant D."/>
            <person name="Woyke T."/>
        </authorList>
    </citation>
    <scope>NUCLEOTIDE SEQUENCE [LARGE SCALE GENOMIC DNA]</scope>
    <source>
        <strain evidence="3">ATCC 17096 / DSM 198 / 6111</strain>
    </source>
</reference>
<evidence type="ECO:0000313" key="3">
    <source>
        <dbReference type="Proteomes" id="UP000006062"/>
    </source>
</evidence>
<dbReference type="Proteomes" id="UP000006062">
    <property type="component" value="Chromosome"/>
</dbReference>